<evidence type="ECO:0000313" key="7">
    <source>
        <dbReference type="Proteomes" id="UP000323866"/>
    </source>
</evidence>
<dbReference type="AlphaFoldDB" id="A0A5M8Q6L3"/>
<reference evidence="5 7" key="2">
    <citation type="submission" date="2019-09" db="EMBL/GenBank/DDBJ databases">
        <title>A bacterium isolated from glacier soil.</title>
        <authorList>
            <person name="Liu Q."/>
        </authorList>
    </citation>
    <scope>NUCLEOTIDE SEQUENCE [LARGE SCALE GENOMIC DNA]</scope>
    <source>
        <strain evidence="5 7">MDT1-10-3</strain>
    </source>
</reference>
<dbReference type="Pfam" id="PF18962">
    <property type="entry name" value="Por_Secre_tail"/>
    <property type="match status" value="1"/>
</dbReference>
<dbReference type="EMBL" id="JBGOGF010000011">
    <property type="protein sequence ID" value="MFA1773210.1"/>
    <property type="molecule type" value="Genomic_DNA"/>
</dbReference>
<accession>A0A5M8Q6L3</accession>
<dbReference type="Gene3D" id="2.60.40.10">
    <property type="entry name" value="Immunoglobulins"/>
    <property type="match status" value="1"/>
</dbReference>
<evidence type="ECO:0000313" key="5">
    <source>
        <dbReference type="EMBL" id="KAA6430748.1"/>
    </source>
</evidence>
<evidence type="ECO:0000256" key="3">
    <source>
        <dbReference type="SAM" id="SignalP"/>
    </source>
</evidence>
<sequence>MKITLLTFFFLLSYFNLAFAQALAPNLGTASTFTLFTAVGAFTNTGYTRITGDIGSNTTQPTGDPITMLNGTPHFMDSTSGKAARDLQVAYDSLGLNTCTNTLAAEMGGQTLTKGVYCTVGAATLNGTLLLDGQGDTTALFIIKVDGAFATAPSSQVVLLNGASLENVFFYVTGQVDIGPTSTFQGTILSGGAIYLLQSATLKGRALTTAGAINTYGNTVMTFEGEETTLPVVLTNFSAVAKSKGVTLVWTTASEQDNERFEVERSHNGKTFSKIGEVKGSGTSAVLMTYTFLDLAAPTGTSYYRLRQVDTDGQHQYSHVISCHQTVASFQHIGKVYPNPSTGMFMLPASGGAVQHYRVLNVLGYALAQGTLKNGSLDLSHLSAGTYLLELTGASGRSIQRIVRQ</sequence>
<protein>
    <submittedName>
        <fullName evidence="5">DUF3494 domain-containing protein</fullName>
    </submittedName>
    <submittedName>
        <fullName evidence="6">Ice-binding family protein</fullName>
    </submittedName>
</protein>
<comment type="caution">
    <text evidence="5">The sequence shown here is derived from an EMBL/GenBank/DDBJ whole genome shotgun (WGS) entry which is preliminary data.</text>
</comment>
<dbReference type="EMBL" id="VKKZ01000025">
    <property type="protein sequence ID" value="KAA6430748.1"/>
    <property type="molecule type" value="Genomic_DNA"/>
</dbReference>
<feature type="chain" id="PRO_5024293495" evidence="3">
    <location>
        <begin position="21"/>
        <end position="405"/>
    </location>
</feature>
<reference evidence="6 8" key="3">
    <citation type="submission" date="2024-08" db="EMBL/GenBank/DDBJ databases">
        <authorList>
            <person name="Wei W."/>
        </authorList>
    </citation>
    <scope>NUCLEOTIDE SEQUENCE [LARGE SCALE GENOMIC DNA]</scope>
    <source>
        <strain evidence="6 8">XU2</strain>
    </source>
</reference>
<dbReference type="Pfam" id="PF11999">
    <property type="entry name" value="Ice_binding"/>
    <property type="match status" value="1"/>
</dbReference>
<keyword evidence="2 3" id="KW-0732">Signal</keyword>
<dbReference type="InterPro" id="IPR026444">
    <property type="entry name" value="Secre_tail"/>
</dbReference>
<dbReference type="InterPro" id="IPR021884">
    <property type="entry name" value="Ice-bd_prot"/>
</dbReference>
<name>A0A5M8Q6L3_9BACT</name>
<comment type="similarity">
    <text evidence="1">Belongs to the ice-binding protein family.</text>
</comment>
<dbReference type="RefSeq" id="WP_149100405.1">
    <property type="nucleotide sequence ID" value="NZ_BMMG01000008.1"/>
</dbReference>
<feature type="domain" description="Secretion system C-terminal sorting" evidence="4">
    <location>
        <begin position="336"/>
        <end position="403"/>
    </location>
</feature>
<evidence type="ECO:0000313" key="6">
    <source>
        <dbReference type="EMBL" id="MFA1773210.1"/>
    </source>
</evidence>
<dbReference type="InterPro" id="IPR013783">
    <property type="entry name" value="Ig-like_fold"/>
</dbReference>
<dbReference type="Proteomes" id="UP001570846">
    <property type="component" value="Unassembled WGS sequence"/>
</dbReference>
<dbReference type="NCBIfam" id="TIGR04183">
    <property type="entry name" value="Por_Secre_tail"/>
    <property type="match status" value="1"/>
</dbReference>
<evidence type="ECO:0000256" key="1">
    <source>
        <dbReference type="ARBA" id="ARBA00005445"/>
    </source>
</evidence>
<gene>
    <name evidence="6" type="ORF">ACD591_18055</name>
    <name evidence="5" type="ORF">FOE74_19975</name>
</gene>
<proteinExistence type="inferred from homology"/>
<dbReference type="Proteomes" id="UP000323866">
    <property type="component" value="Unassembled WGS sequence"/>
</dbReference>
<evidence type="ECO:0000313" key="8">
    <source>
        <dbReference type="Proteomes" id="UP001570846"/>
    </source>
</evidence>
<dbReference type="OrthoDB" id="7794186at2"/>
<feature type="signal peptide" evidence="3">
    <location>
        <begin position="1"/>
        <end position="20"/>
    </location>
</feature>
<keyword evidence="8" id="KW-1185">Reference proteome</keyword>
<reference evidence="5 7" key="1">
    <citation type="submission" date="2019-07" db="EMBL/GenBank/DDBJ databases">
        <authorList>
            <person name="Qu J.-H."/>
        </authorList>
    </citation>
    <scope>NUCLEOTIDE SEQUENCE [LARGE SCALE GENOMIC DNA]</scope>
    <source>
        <strain evidence="5 7">MDT1-10-3</strain>
    </source>
</reference>
<evidence type="ECO:0000259" key="4">
    <source>
        <dbReference type="Pfam" id="PF18962"/>
    </source>
</evidence>
<organism evidence="5 7">
    <name type="scientific">Rufibacter glacialis</name>
    <dbReference type="NCBI Taxonomy" id="1259555"/>
    <lineage>
        <taxon>Bacteria</taxon>
        <taxon>Pseudomonadati</taxon>
        <taxon>Bacteroidota</taxon>
        <taxon>Cytophagia</taxon>
        <taxon>Cytophagales</taxon>
        <taxon>Hymenobacteraceae</taxon>
        <taxon>Rufibacter</taxon>
    </lineage>
</organism>
<evidence type="ECO:0000256" key="2">
    <source>
        <dbReference type="ARBA" id="ARBA00022729"/>
    </source>
</evidence>